<name>A0A4P9WX73_9FUNG</name>
<accession>A0A4P9WX73</accession>
<dbReference type="EMBL" id="ML009132">
    <property type="protein sequence ID" value="RKO97984.1"/>
    <property type="molecule type" value="Genomic_DNA"/>
</dbReference>
<reference evidence="3" key="1">
    <citation type="journal article" date="2018" name="Nat. Microbiol.">
        <title>Leveraging single-cell genomics to expand the fungal tree of life.</title>
        <authorList>
            <person name="Ahrendt S.R."/>
            <person name="Quandt C.A."/>
            <person name="Ciobanu D."/>
            <person name="Clum A."/>
            <person name="Salamov A."/>
            <person name="Andreopoulos B."/>
            <person name="Cheng J.F."/>
            <person name="Woyke T."/>
            <person name="Pelin A."/>
            <person name="Henrissat B."/>
            <person name="Reynolds N.K."/>
            <person name="Benny G.L."/>
            <person name="Smith M.E."/>
            <person name="James T.Y."/>
            <person name="Grigoriev I.V."/>
        </authorList>
    </citation>
    <scope>NUCLEOTIDE SEQUENCE [LARGE SCALE GENOMIC DNA]</scope>
    <source>
        <strain evidence="3">ATCC 52028</strain>
    </source>
</reference>
<evidence type="ECO:0000313" key="3">
    <source>
        <dbReference type="Proteomes" id="UP000268535"/>
    </source>
</evidence>
<evidence type="ECO:0000256" key="1">
    <source>
        <dbReference type="SAM" id="MobiDB-lite"/>
    </source>
</evidence>
<organism evidence="2 3">
    <name type="scientific">Caulochytrium protostelioides</name>
    <dbReference type="NCBI Taxonomy" id="1555241"/>
    <lineage>
        <taxon>Eukaryota</taxon>
        <taxon>Fungi</taxon>
        <taxon>Fungi incertae sedis</taxon>
        <taxon>Chytridiomycota</taxon>
        <taxon>Chytridiomycota incertae sedis</taxon>
        <taxon>Chytridiomycetes</taxon>
        <taxon>Caulochytriales</taxon>
        <taxon>Caulochytriaceae</taxon>
        <taxon>Caulochytrium</taxon>
    </lineage>
</organism>
<gene>
    <name evidence="2" type="ORF">CAUPRSCDRAFT_10387</name>
</gene>
<dbReference type="AlphaFoldDB" id="A0A4P9WX73"/>
<feature type="compositionally biased region" description="Pro residues" evidence="1">
    <location>
        <begin position="61"/>
        <end position="71"/>
    </location>
</feature>
<sequence>MEMGLLAGGDAPRFSSSMRGVTNRDRCRRSAVEGVGRCGSAGLTGSPDELEGRDGVTGHPMPVPRPTPPQPTLNGRGFERPGVVRSSGRLPSMADLLVDGDTAALVATAGSMRSLRRKVDGVWSKDHVADVKDRGMIGSSGVDPSIGWPGA</sequence>
<evidence type="ECO:0000313" key="2">
    <source>
        <dbReference type="EMBL" id="RKO97984.1"/>
    </source>
</evidence>
<proteinExistence type="predicted"/>
<protein>
    <submittedName>
        <fullName evidence="2">Uncharacterized protein</fullName>
    </submittedName>
</protein>
<dbReference type="Proteomes" id="UP000268535">
    <property type="component" value="Unassembled WGS sequence"/>
</dbReference>
<feature type="region of interest" description="Disordered" evidence="1">
    <location>
        <begin position="1"/>
        <end position="87"/>
    </location>
</feature>
<feature type="compositionally biased region" description="Basic and acidic residues" evidence="1">
    <location>
        <begin position="22"/>
        <end position="31"/>
    </location>
</feature>